<comment type="subcellular location">
    <subcellularLocation>
        <location evidence="1">Cell membrane</location>
        <topology evidence="1">Multi-pass membrane protein</topology>
    </subcellularLocation>
</comment>
<comment type="caution">
    <text evidence="8">The sequence shown here is derived from an EMBL/GenBank/DDBJ whole genome shotgun (WGS) entry which is preliminary data.</text>
</comment>
<dbReference type="PANTHER" id="PTHR34856:SF2">
    <property type="entry name" value="PROTEIN NRFD"/>
    <property type="match status" value="1"/>
</dbReference>
<feature type="transmembrane region" description="Helical" evidence="7">
    <location>
        <begin position="52"/>
        <end position="73"/>
    </location>
</feature>
<feature type="transmembrane region" description="Helical" evidence="7">
    <location>
        <begin position="124"/>
        <end position="148"/>
    </location>
</feature>
<reference evidence="8 9" key="1">
    <citation type="submission" date="2019-09" db="EMBL/GenBank/DDBJ databases">
        <title>Whole genome shotgun sequencing (WGS) of Ellagibacter isourolithinifaciens DSM 104140(T) and Adlercreutzia muris DSM 29508(T).</title>
        <authorList>
            <person name="Stoll D.A."/>
            <person name="Danylec N."/>
            <person name="Huch M."/>
        </authorList>
    </citation>
    <scope>NUCLEOTIDE SEQUENCE [LARGE SCALE GENOMIC DNA]</scope>
    <source>
        <strain evidence="8 9">DSM 104140</strain>
    </source>
</reference>
<evidence type="ECO:0000313" key="8">
    <source>
        <dbReference type="EMBL" id="KAB1640311.1"/>
    </source>
</evidence>
<feature type="transmembrane region" description="Helical" evidence="7">
    <location>
        <begin position="93"/>
        <end position="112"/>
    </location>
</feature>
<feature type="transmembrane region" description="Helical" evidence="7">
    <location>
        <begin position="160"/>
        <end position="187"/>
    </location>
</feature>
<evidence type="ECO:0000256" key="1">
    <source>
        <dbReference type="ARBA" id="ARBA00004651"/>
    </source>
</evidence>
<keyword evidence="3" id="KW-1003">Cell membrane</keyword>
<evidence type="ECO:0000256" key="4">
    <source>
        <dbReference type="ARBA" id="ARBA00022692"/>
    </source>
</evidence>
<evidence type="ECO:0000256" key="5">
    <source>
        <dbReference type="ARBA" id="ARBA00022989"/>
    </source>
</evidence>
<protein>
    <submittedName>
        <fullName evidence="8">Polysulfide reductase</fullName>
    </submittedName>
</protein>
<evidence type="ECO:0000256" key="2">
    <source>
        <dbReference type="ARBA" id="ARBA00008929"/>
    </source>
</evidence>
<feature type="transmembrane region" description="Helical" evidence="7">
    <location>
        <begin position="199"/>
        <end position="221"/>
    </location>
</feature>
<evidence type="ECO:0000256" key="7">
    <source>
        <dbReference type="SAM" id="Phobius"/>
    </source>
</evidence>
<dbReference type="GO" id="GO:0005886">
    <property type="term" value="C:plasma membrane"/>
    <property type="evidence" value="ECO:0007669"/>
    <property type="project" value="UniProtKB-SubCell"/>
</dbReference>
<organism evidence="8 9">
    <name type="scientific">Ellagibacter isourolithinifaciens</name>
    <dbReference type="NCBI Taxonomy" id="2137581"/>
    <lineage>
        <taxon>Bacteria</taxon>
        <taxon>Bacillati</taxon>
        <taxon>Actinomycetota</taxon>
        <taxon>Coriobacteriia</taxon>
        <taxon>Eggerthellales</taxon>
        <taxon>Eggerthellaceae</taxon>
        <taxon>Ellagibacter</taxon>
    </lineage>
</organism>
<dbReference type="RefSeq" id="WP_158049721.1">
    <property type="nucleotide sequence ID" value="NZ_WAJR01000014.1"/>
</dbReference>
<dbReference type="InterPro" id="IPR052049">
    <property type="entry name" value="Electron_transfer_protein"/>
</dbReference>
<proteinExistence type="inferred from homology"/>
<dbReference type="Proteomes" id="UP000468668">
    <property type="component" value="Unassembled WGS sequence"/>
</dbReference>
<accession>A0A6N6NQX4</accession>
<feature type="transmembrane region" description="Helical" evidence="7">
    <location>
        <begin position="241"/>
        <end position="261"/>
    </location>
</feature>
<comment type="similarity">
    <text evidence="2">Belongs to the NrfD family.</text>
</comment>
<dbReference type="OrthoDB" id="3174385at2"/>
<dbReference type="GeneID" id="98658065"/>
<keyword evidence="9" id="KW-1185">Reference proteome</keyword>
<evidence type="ECO:0000256" key="6">
    <source>
        <dbReference type="ARBA" id="ARBA00023136"/>
    </source>
</evidence>
<evidence type="ECO:0000313" key="9">
    <source>
        <dbReference type="Proteomes" id="UP000468668"/>
    </source>
</evidence>
<keyword evidence="6 7" id="KW-0472">Membrane</keyword>
<gene>
    <name evidence="8" type="ORF">F8C90_06560</name>
</gene>
<dbReference type="EMBL" id="WAJR01000014">
    <property type="protein sequence ID" value="KAB1640311.1"/>
    <property type="molecule type" value="Genomic_DNA"/>
</dbReference>
<keyword evidence="4 7" id="KW-0812">Transmembrane</keyword>
<dbReference type="AlphaFoldDB" id="A0A6N6NQX4"/>
<sequence>MFSELVVCYLFLGGTGAGACLVLSVMGILVPRDRFSKSPVRSIFVSWEYRKLFGFGFAFALVALVAGVLFLFVDLGRADRVLLLFTSPKVVHITIGAYALIFSILGATLQALMWTQMIQGGSVFVLRLLCVLTALFSLVAIVYTGLLLQSLRSVPLWHNIWLPALFILSSLSCGMGLVMGSSLLAGLGSVFGSVLRRVAFFDGLVIALEGLSAVVFLATTFSSASETVVLSGRELVLGSNLGLFWAGFVLLGLVVPLDLDYQLYSRQPIRPSLGVTSAACVLAGGFMMRYCLVQAGVHFGI</sequence>
<dbReference type="PANTHER" id="PTHR34856">
    <property type="entry name" value="PROTEIN NRFD"/>
    <property type="match status" value="1"/>
</dbReference>
<evidence type="ECO:0000256" key="3">
    <source>
        <dbReference type="ARBA" id="ARBA00022475"/>
    </source>
</evidence>
<keyword evidence="5 7" id="KW-1133">Transmembrane helix</keyword>
<name>A0A6N6NQX4_9ACTN</name>
<dbReference type="InterPro" id="IPR005614">
    <property type="entry name" value="NrfD-like"/>
</dbReference>
<dbReference type="Pfam" id="PF03916">
    <property type="entry name" value="NrfD"/>
    <property type="match status" value="1"/>
</dbReference>
<dbReference type="Gene3D" id="1.20.1630.10">
    <property type="entry name" value="Formate dehydrogenase/DMSO reductase domain"/>
    <property type="match status" value="1"/>
</dbReference>
<feature type="transmembrane region" description="Helical" evidence="7">
    <location>
        <begin position="6"/>
        <end position="31"/>
    </location>
</feature>